<keyword evidence="2" id="KW-1185">Reference proteome</keyword>
<sequence length="193" mass="19838">MFGIQTPIALDPGVGGNCLADTGLQTADIIISTTAAPVSGAIRIGTGSVVSHAALFVGAGMVIEAVEQGVVKRSLQESLAHAALAVAYRVPFMTPAIAAKVVKHADANLGSQYTTRGAILSADPILCRIAGAQPAAFFCSQLVIDAFHKAGVALTTMPAHCVTPQGIAKIAIERLTYVGHLRGNPSWFPILSP</sequence>
<dbReference type="AlphaFoldDB" id="A0A4Y8ZNR2"/>
<proteinExistence type="predicted"/>
<dbReference type="SUPFAM" id="SSF54001">
    <property type="entry name" value="Cysteine proteinases"/>
    <property type="match status" value="1"/>
</dbReference>
<evidence type="ECO:0000313" key="1">
    <source>
        <dbReference type="EMBL" id="TFI56449.1"/>
    </source>
</evidence>
<protein>
    <submittedName>
        <fullName evidence="1">Uncharacterized protein</fullName>
    </submittedName>
</protein>
<dbReference type="InterPro" id="IPR024453">
    <property type="entry name" value="Peptidase_C92"/>
</dbReference>
<dbReference type="EMBL" id="SPDV01000077">
    <property type="protein sequence ID" value="TFI56449.1"/>
    <property type="molecule type" value="Genomic_DNA"/>
</dbReference>
<dbReference type="Pfam" id="PF05708">
    <property type="entry name" value="Peptidase_C92"/>
    <property type="match status" value="1"/>
</dbReference>
<dbReference type="OrthoDB" id="1550427at2"/>
<name>A0A4Y8ZNR2_9SPHN</name>
<organism evidence="1 2">
    <name type="scientific">Sphingomonas parva</name>
    <dbReference type="NCBI Taxonomy" id="2555898"/>
    <lineage>
        <taxon>Bacteria</taxon>
        <taxon>Pseudomonadati</taxon>
        <taxon>Pseudomonadota</taxon>
        <taxon>Alphaproteobacteria</taxon>
        <taxon>Sphingomonadales</taxon>
        <taxon>Sphingomonadaceae</taxon>
        <taxon>Sphingomonas</taxon>
    </lineage>
</organism>
<dbReference type="InterPro" id="IPR038765">
    <property type="entry name" value="Papain-like_cys_pep_sf"/>
</dbReference>
<dbReference type="Gene3D" id="3.90.1720.10">
    <property type="entry name" value="endopeptidase domain like (from Nostoc punctiforme)"/>
    <property type="match status" value="1"/>
</dbReference>
<dbReference type="RefSeq" id="WP_135090472.1">
    <property type="nucleotide sequence ID" value="NZ_SPDV01000077.1"/>
</dbReference>
<dbReference type="Proteomes" id="UP000298213">
    <property type="component" value="Unassembled WGS sequence"/>
</dbReference>
<reference evidence="1 2" key="1">
    <citation type="submission" date="2019-03" db="EMBL/GenBank/DDBJ databases">
        <title>Genome sequence of Sphingomonas sp. 17J27-24.</title>
        <authorList>
            <person name="Kim M."/>
            <person name="Maeng S."/>
            <person name="Sathiyaraj S."/>
        </authorList>
    </citation>
    <scope>NUCLEOTIDE SEQUENCE [LARGE SCALE GENOMIC DNA]</scope>
    <source>
        <strain evidence="1 2">17J27-24</strain>
    </source>
</reference>
<accession>A0A4Y8ZNR2</accession>
<comment type="caution">
    <text evidence="1">The sequence shown here is derived from an EMBL/GenBank/DDBJ whole genome shotgun (WGS) entry which is preliminary data.</text>
</comment>
<evidence type="ECO:0000313" key="2">
    <source>
        <dbReference type="Proteomes" id="UP000298213"/>
    </source>
</evidence>
<gene>
    <name evidence="1" type="ORF">E2493_20165</name>
</gene>